<comment type="caution">
    <text evidence="1">The sequence shown here is derived from an EMBL/GenBank/DDBJ whole genome shotgun (WGS) entry which is preliminary data.</text>
</comment>
<evidence type="ECO:0000313" key="1">
    <source>
        <dbReference type="EMBL" id="TKS02655.1"/>
    </source>
</evidence>
<geneLocation type="mitochondrion" evidence="1"/>
<protein>
    <submittedName>
        <fullName evidence="1">Uncharacterized protein</fullName>
    </submittedName>
</protein>
<dbReference type="AlphaFoldDB" id="A0A4U5Q3J4"/>
<sequence length="109" mass="12271">MAIRSSGDSIYFTIKKRTHSFWKDGAKVVLLPLKEGVISMTRQTNGMQAENFLTTRKFETEARETGLGYGTKDASPYFERALLYLPRLANCLNSSLNLSQKSGQGDYRP</sequence>
<accession>A0A4U5Q3J4</accession>
<organism evidence="1">
    <name type="scientific">Populus alba</name>
    <name type="common">White poplar</name>
    <dbReference type="NCBI Taxonomy" id="43335"/>
    <lineage>
        <taxon>Eukaryota</taxon>
        <taxon>Viridiplantae</taxon>
        <taxon>Streptophyta</taxon>
        <taxon>Embryophyta</taxon>
        <taxon>Tracheophyta</taxon>
        <taxon>Spermatophyta</taxon>
        <taxon>Magnoliopsida</taxon>
        <taxon>eudicotyledons</taxon>
        <taxon>Gunneridae</taxon>
        <taxon>Pentapetalae</taxon>
        <taxon>rosids</taxon>
        <taxon>fabids</taxon>
        <taxon>Malpighiales</taxon>
        <taxon>Salicaceae</taxon>
        <taxon>Saliceae</taxon>
        <taxon>Populus</taxon>
    </lineage>
</organism>
<proteinExistence type="predicted"/>
<gene>
    <name evidence="1" type="ORF">D5086_0000160560</name>
</gene>
<reference evidence="1" key="1">
    <citation type="submission" date="2018-10" db="EMBL/GenBank/DDBJ databases">
        <title>Population genomic analysis revealed the cold adaptation of white poplar.</title>
        <authorList>
            <person name="Liu Y.-J."/>
        </authorList>
    </citation>
    <scope>NUCLEOTIDE SEQUENCE [LARGE SCALE GENOMIC DNA]</scope>
    <source>
        <strain evidence="1">PAL-ZL1</strain>
    </source>
</reference>
<keyword evidence="1" id="KW-0496">Mitochondrion</keyword>
<name>A0A4U5Q3J4_POPAL</name>
<dbReference type="EMBL" id="RCHU01000534">
    <property type="protein sequence ID" value="TKS02655.1"/>
    <property type="molecule type" value="Genomic_DNA"/>
</dbReference>